<dbReference type="GO" id="GO:0005024">
    <property type="term" value="F:transforming growth factor beta receptor activity"/>
    <property type="evidence" value="ECO:0007669"/>
    <property type="project" value="TreeGrafter"/>
</dbReference>
<keyword evidence="8" id="KW-0067">ATP-binding</keyword>
<sequence>MSQKQQNDVLSTELIPAAPPQAIRLETRAPEVQRCICLDVKTSTLAQGEERDCAFTDQQQQREVERVAGGEGRVSPENTTIRCAVGSHCFGLWEKSSPGEVRLVKQGCWNHLGDQQSCSDDRCVVTNLPPQIQNGTYHFCCCGSDMCNVNFTEDFPPPSPTTAQSPCKTGRSRTTHHAPRTTHHAQPYNRRCPRVGLFCTEFPLRIPFESR</sequence>
<dbReference type="PANTHER" id="PTHR23255">
    <property type="entry name" value="TRANSFORMING GROWTH FACTOR-BETA RECEPTOR TYPE I AND II"/>
    <property type="match status" value="1"/>
</dbReference>
<evidence type="ECO:0000256" key="9">
    <source>
        <dbReference type="ARBA" id="ARBA00022989"/>
    </source>
</evidence>
<keyword evidence="9" id="KW-1133">Transmembrane helix</keyword>
<dbReference type="SUPFAM" id="SSF57302">
    <property type="entry name" value="Snake toxin-like"/>
    <property type="match status" value="1"/>
</dbReference>
<proteinExistence type="predicted"/>
<evidence type="ECO:0000313" key="14">
    <source>
        <dbReference type="EMBL" id="TNN31628.1"/>
    </source>
</evidence>
<keyword evidence="7" id="KW-0418">Kinase</keyword>
<dbReference type="GO" id="GO:0030509">
    <property type="term" value="P:BMP signaling pathway"/>
    <property type="evidence" value="ECO:0007669"/>
    <property type="project" value="TreeGrafter"/>
</dbReference>
<evidence type="ECO:0000313" key="15">
    <source>
        <dbReference type="Proteomes" id="UP000314294"/>
    </source>
</evidence>
<dbReference type="InterPro" id="IPR045860">
    <property type="entry name" value="Snake_toxin-like_sf"/>
</dbReference>
<feature type="region of interest" description="Disordered" evidence="12">
    <location>
        <begin position="158"/>
        <end position="186"/>
    </location>
</feature>
<accession>A0A4Z2ES43</accession>
<dbReference type="InterPro" id="IPR000333">
    <property type="entry name" value="TGFB_receptor"/>
</dbReference>
<dbReference type="GO" id="GO:0005524">
    <property type="term" value="F:ATP binding"/>
    <property type="evidence" value="ECO:0007669"/>
    <property type="project" value="UniProtKB-KW"/>
</dbReference>
<dbReference type="Gene3D" id="2.10.60.10">
    <property type="entry name" value="CD59"/>
    <property type="match status" value="1"/>
</dbReference>
<keyword evidence="15" id="KW-1185">Reference proteome</keyword>
<dbReference type="Proteomes" id="UP000314294">
    <property type="component" value="Unassembled WGS sequence"/>
</dbReference>
<evidence type="ECO:0000256" key="6">
    <source>
        <dbReference type="ARBA" id="ARBA00022741"/>
    </source>
</evidence>
<keyword evidence="6" id="KW-0547">Nucleotide-binding</keyword>
<feature type="compositionally biased region" description="Basic residues" evidence="12">
    <location>
        <begin position="170"/>
        <end position="183"/>
    </location>
</feature>
<dbReference type="Pfam" id="PF01064">
    <property type="entry name" value="Activin_recp"/>
    <property type="match status" value="1"/>
</dbReference>
<keyword evidence="2" id="KW-0723">Serine/threonine-protein kinase</keyword>
<dbReference type="EMBL" id="SRLO01003282">
    <property type="protein sequence ID" value="TNN31628.1"/>
    <property type="molecule type" value="Genomic_DNA"/>
</dbReference>
<reference evidence="14 15" key="1">
    <citation type="submission" date="2019-03" db="EMBL/GenBank/DDBJ databases">
        <title>First draft genome of Liparis tanakae, snailfish: a comprehensive survey of snailfish specific genes.</title>
        <authorList>
            <person name="Kim W."/>
            <person name="Song I."/>
            <person name="Jeong J.-H."/>
            <person name="Kim D."/>
            <person name="Kim S."/>
            <person name="Ryu S."/>
            <person name="Song J.Y."/>
            <person name="Lee S.K."/>
        </authorList>
    </citation>
    <scope>NUCLEOTIDE SEQUENCE [LARGE SCALE GENOMIC DNA]</scope>
    <source>
        <tissue evidence="14">Muscle</tissue>
    </source>
</reference>
<evidence type="ECO:0000256" key="7">
    <source>
        <dbReference type="ARBA" id="ARBA00022777"/>
    </source>
</evidence>
<keyword evidence="10" id="KW-0472">Membrane</keyword>
<keyword evidence="4" id="KW-0812">Transmembrane</keyword>
<gene>
    <name evidence="14" type="primary">Bmpr2_0</name>
    <name evidence="14" type="ORF">EYF80_058213</name>
</gene>
<organism evidence="14 15">
    <name type="scientific">Liparis tanakae</name>
    <name type="common">Tanaka's snailfish</name>
    <dbReference type="NCBI Taxonomy" id="230148"/>
    <lineage>
        <taxon>Eukaryota</taxon>
        <taxon>Metazoa</taxon>
        <taxon>Chordata</taxon>
        <taxon>Craniata</taxon>
        <taxon>Vertebrata</taxon>
        <taxon>Euteleostomi</taxon>
        <taxon>Actinopterygii</taxon>
        <taxon>Neopterygii</taxon>
        <taxon>Teleostei</taxon>
        <taxon>Neoteleostei</taxon>
        <taxon>Acanthomorphata</taxon>
        <taxon>Eupercaria</taxon>
        <taxon>Perciformes</taxon>
        <taxon>Cottioidei</taxon>
        <taxon>Cottales</taxon>
        <taxon>Liparidae</taxon>
        <taxon>Liparis</taxon>
    </lineage>
</organism>
<evidence type="ECO:0000256" key="12">
    <source>
        <dbReference type="SAM" id="MobiDB-lite"/>
    </source>
</evidence>
<keyword evidence="3" id="KW-0808">Transferase</keyword>
<evidence type="ECO:0000256" key="1">
    <source>
        <dbReference type="ARBA" id="ARBA00004167"/>
    </source>
</evidence>
<evidence type="ECO:0000256" key="4">
    <source>
        <dbReference type="ARBA" id="ARBA00022692"/>
    </source>
</evidence>
<evidence type="ECO:0000256" key="2">
    <source>
        <dbReference type="ARBA" id="ARBA00022527"/>
    </source>
</evidence>
<feature type="domain" description="Activin types I and II receptor" evidence="13">
    <location>
        <begin position="78"/>
        <end position="150"/>
    </location>
</feature>
<comment type="caution">
    <text evidence="14">The sequence shown here is derived from an EMBL/GenBank/DDBJ whole genome shotgun (WGS) entry which is preliminary data.</text>
</comment>
<evidence type="ECO:0000256" key="8">
    <source>
        <dbReference type="ARBA" id="ARBA00022840"/>
    </source>
</evidence>
<evidence type="ECO:0000256" key="3">
    <source>
        <dbReference type="ARBA" id="ARBA00022679"/>
    </source>
</evidence>
<dbReference type="GO" id="GO:0043235">
    <property type="term" value="C:receptor complex"/>
    <property type="evidence" value="ECO:0007669"/>
    <property type="project" value="TreeGrafter"/>
</dbReference>
<dbReference type="OrthoDB" id="669224at2759"/>
<evidence type="ECO:0000256" key="10">
    <source>
        <dbReference type="ARBA" id="ARBA00023136"/>
    </source>
</evidence>
<evidence type="ECO:0000259" key="13">
    <source>
        <dbReference type="Pfam" id="PF01064"/>
    </source>
</evidence>
<protein>
    <submittedName>
        <fullName evidence="14">Bone morphogenetic protein receptor type-2</fullName>
    </submittedName>
</protein>
<evidence type="ECO:0000256" key="11">
    <source>
        <dbReference type="ARBA" id="ARBA00023170"/>
    </source>
</evidence>
<keyword evidence="5" id="KW-0732">Signal</keyword>
<name>A0A4Z2ES43_9TELE</name>
<keyword evidence="11 14" id="KW-0675">Receptor</keyword>
<dbReference type="GO" id="GO:0001944">
    <property type="term" value="P:vasculature development"/>
    <property type="evidence" value="ECO:0007669"/>
    <property type="project" value="TreeGrafter"/>
</dbReference>
<evidence type="ECO:0000256" key="5">
    <source>
        <dbReference type="ARBA" id="ARBA00022729"/>
    </source>
</evidence>
<comment type="subcellular location">
    <subcellularLocation>
        <location evidence="1">Membrane</location>
        <topology evidence="1">Single-pass membrane protein</topology>
    </subcellularLocation>
</comment>
<dbReference type="InterPro" id="IPR000472">
    <property type="entry name" value="Activin_recp"/>
</dbReference>
<dbReference type="AlphaFoldDB" id="A0A4Z2ES43"/>
<dbReference type="GO" id="GO:0005886">
    <property type="term" value="C:plasma membrane"/>
    <property type="evidence" value="ECO:0007669"/>
    <property type="project" value="TreeGrafter"/>
</dbReference>
<dbReference type="FunFam" id="2.10.60.10:FF:000029">
    <property type="entry name" value="Receptor protein serine/threonine kinase"/>
    <property type="match status" value="1"/>
</dbReference>
<dbReference type="PANTHER" id="PTHR23255:SF63">
    <property type="entry name" value="BONE MORPHOGENETIC PROTEIN RECEPTOR TYPE-2"/>
    <property type="match status" value="1"/>
</dbReference>